<sequence length="283" mass="33267">MENKQEWFKPEYNLSRDAFVGVGRGVVFENKLEALAIMAKEEPWNFKEERYKTNSKFPILTNYLFYTYDRLKEENKITISEDNEYMCFNTGLQTRDYEKDIYAYFIKNINKPQNSTQDWMLSRFYTEKDKALSVFKVLPDIAEYCENPSDLIFDKRLDIRIDYEHIVDENLQRFTEIGLPNYDEHALEALLESQAKKAVAKVKRNYKVAIPQYYADRNSTNPRIQLLLPLCFAVAGKADLALVISKEGQTYIGKTILHLDWAYMNSRRIVTPDVCFASRKCIV</sequence>
<evidence type="ECO:0000313" key="3">
    <source>
        <dbReference type="Proteomes" id="UP001623591"/>
    </source>
</evidence>
<dbReference type="EMBL" id="JBJHZZ010000017">
    <property type="protein sequence ID" value="MFL0248433.1"/>
    <property type="molecule type" value="Genomic_DNA"/>
</dbReference>
<comment type="caution">
    <text evidence="2">The sequence shown here is derived from an EMBL/GenBank/DDBJ whole genome shotgun (WGS) entry which is preliminary data.</text>
</comment>
<protein>
    <submittedName>
        <fullName evidence="2">DUF3825 domain-containing protein</fullName>
    </submittedName>
</protein>
<dbReference type="RefSeq" id="WP_406770864.1">
    <property type="nucleotide sequence ID" value="NZ_JBJHZZ010000017.1"/>
</dbReference>
<evidence type="ECO:0000259" key="1">
    <source>
        <dbReference type="Pfam" id="PF12873"/>
    </source>
</evidence>
<organism evidence="2 3">
    <name type="scientific">Candidatus Clostridium stratigraminis</name>
    <dbReference type="NCBI Taxonomy" id="3381661"/>
    <lineage>
        <taxon>Bacteria</taxon>
        <taxon>Bacillati</taxon>
        <taxon>Bacillota</taxon>
        <taxon>Clostridia</taxon>
        <taxon>Eubacteriales</taxon>
        <taxon>Clostridiaceae</taxon>
        <taxon>Clostridium</taxon>
    </lineage>
</organism>
<reference evidence="2 3" key="1">
    <citation type="submission" date="2024-11" db="EMBL/GenBank/DDBJ databases">
        <authorList>
            <person name="Heng Y.C."/>
            <person name="Lim A.C.H."/>
            <person name="Lee J.K.Y."/>
            <person name="Kittelmann S."/>
        </authorList>
    </citation>
    <scope>NUCLEOTIDE SEQUENCE [LARGE SCALE GENOMIC DNA]</scope>
    <source>
        <strain evidence="2 3">WILCCON 0185</strain>
    </source>
</reference>
<proteinExistence type="predicted"/>
<feature type="domain" description="DUF3825" evidence="1">
    <location>
        <begin position="35"/>
        <end position="273"/>
    </location>
</feature>
<accession>A0ABW8T7F6</accession>
<dbReference type="InterPro" id="IPR024437">
    <property type="entry name" value="DUF3825"/>
</dbReference>
<name>A0ABW8T7F6_9CLOT</name>
<keyword evidence="3" id="KW-1185">Reference proteome</keyword>
<gene>
    <name evidence="2" type="ORF">ACJDUG_15905</name>
</gene>
<dbReference type="Proteomes" id="UP001623591">
    <property type="component" value="Unassembled WGS sequence"/>
</dbReference>
<evidence type="ECO:0000313" key="2">
    <source>
        <dbReference type="EMBL" id="MFL0248433.1"/>
    </source>
</evidence>
<dbReference type="Pfam" id="PF12873">
    <property type="entry name" value="DUF3825"/>
    <property type="match status" value="1"/>
</dbReference>